<comment type="similarity">
    <text evidence="9">Belongs to the class I-like SAM-binding methyltransferase superfamily. Trm1 family.</text>
</comment>
<evidence type="ECO:0000256" key="2">
    <source>
        <dbReference type="ARBA" id="ARBA00022603"/>
    </source>
</evidence>
<evidence type="ECO:0000313" key="12">
    <source>
        <dbReference type="Proteomes" id="UP001151582"/>
    </source>
</evidence>
<keyword evidence="6 9" id="KW-0694">RNA-binding</keyword>
<evidence type="ECO:0000256" key="6">
    <source>
        <dbReference type="ARBA" id="ARBA00022884"/>
    </source>
</evidence>
<sequence length="416" mass="45995">MPADSPTDPAPPATVTFENHTYTPITEGQATILFPNTNEVFYNPVQQFNRDMSVAAIRTWSKHYFQEQQEREANKRQRRQATQPAELATNAELAPGFSAPTDFTILEALSATGLRSIRYAKEVPQVRSIVANDLEPDAVASIRRNLAYNGLDETLVRPNCDDACALMYRHRSDPRQGFHVVDLDPYGSASPFLDAAVQAVSSDGGLLCVTCTDLAVLAGTNYPEVCFAKYGGTPVKADYCHEMALRLLLNAIQASAVRYRRYIVPMISCSIDFYIRVFVRVYSGAAQVKKALCQTGLVYTCTGCRSYFTDPIGRATTTENRTKYGIGTGPSVDSHCQFCGHRFQLGGPAWLGPLHCQPFVDDMYQLIRESDGQFATKARMLGMVKVISEELDTPFFHTLANLGKTMHCTIPPLISV</sequence>
<evidence type="ECO:0000256" key="7">
    <source>
        <dbReference type="ARBA" id="ARBA00039099"/>
    </source>
</evidence>
<dbReference type="PROSITE" id="PS51626">
    <property type="entry name" value="SAM_MT_TRM1"/>
    <property type="match status" value="1"/>
</dbReference>
<feature type="region of interest" description="Disordered" evidence="10">
    <location>
        <begin position="70"/>
        <end position="91"/>
    </location>
</feature>
<evidence type="ECO:0000256" key="8">
    <source>
        <dbReference type="ARBA" id="ARBA00051897"/>
    </source>
</evidence>
<proteinExistence type="inferred from homology"/>
<dbReference type="AlphaFoldDB" id="A0A9W8B640"/>
<gene>
    <name evidence="11" type="primary">TRM1</name>
    <name evidence="11" type="ORF">H4R34_003499</name>
</gene>
<evidence type="ECO:0000256" key="1">
    <source>
        <dbReference type="ARBA" id="ARBA00022555"/>
    </source>
</evidence>
<comment type="catalytic activity">
    <reaction evidence="8">
        <text>guanosine(26) in tRNA + 2 S-adenosyl-L-methionine = N(2)-dimethylguanosine(26) in tRNA + 2 S-adenosyl-L-homocysteine + 2 H(+)</text>
        <dbReference type="Rhea" id="RHEA:43140"/>
        <dbReference type="Rhea" id="RHEA-COMP:10359"/>
        <dbReference type="Rhea" id="RHEA-COMP:10360"/>
        <dbReference type="ChEBI" id="CHEBI:15378"/>
        <dbReference type="ChEBI" id="CHEBI:57856"/>
        <dbReference type="ChEBI" id="CHEBI:59789"/>
        <dbReference type="ChEBI" id="CHEBI:74269"/>
        <dbReference type="ChEBI" id="CHEBI:74513"/>
        <dbReference type="EC" id="2.1.1.216"/>
    </reaction>
</comment>
<dbReference type="EC" id="2.1.1.216" evidence="7"/>
<dbReference type="NCBIfam" id="TIGR00308">
    <property type="entry name" value="TRM1"/>
    <property type="match status" value="1"/>
</dbReference>
<comment type="caution">
    <text evidence="11">The sequence shown here is derived from an EMBL/GenBank/DDBJ whole genome shotgun (WGS) entry which is preliminary data.</text>
</comment>
<reference evidence="11" key="1">
    <citation type="submission" date="2022-07" db="EMBL/GenBank/DDBJ databases">
        <title>Phylogenomic reconstructions and comparative analyses of Kickxellomycotina fungi.</title>
        <authorList>
            <person name="Reynolds N.K."/>
            <person name="Stajich J.E."/>
            <person name="Barry K."/>
            <person name="Grigoriev I.V."/>
            <person name="Crous P."/>
            <person name="Smith M.E."/>
        </authorList>
    </citation>
    <scope>NUCLEOTIDE SEQUENCE</scope>
    <source>
        <strain evidence="11">RSA 567</strain>
    </source>
</reference>
<dbReference type="Pfam" id="PF02005">
    <property type="entry name" value="TRM"/>
    <property type="match status" value="1"/>
</dbReference>
<dbReference type="Gene3D" id="3.40.50.150">
    <property type="entry name" value="Vaccinia Virus protein VP39"/>
    <property type="match status" value="1"/>
</dbReference>
<organism evidence="11 12">
    <name type="scientific">Dimargaris verticillata</name>
    <dbReference type="NCBI Taxonomy" id="2761393"/>
    <lineage>
        <taxon>Eukaryota</taxon>
        <taxon>Fungi</taxon>
        <taxon>Fungi incertae sedis</taxon>
        <taxon>Zoopagomycota</taxon>
        <taxon>Kickxellomycotina</taxon>
        <taxon>Dimargaritomycetes</taxon>
        <taxon>Dimargaritales</taxon>
        <taxon>Dimargaritaceae</taxon>
        <taxon>Dimargaris</taxon>
    </lineage>
</organism>
<dbReference type="OrthoDB" id="6349953at2759"/>
<keyword evidence="4 9" id="KW-0949">S-adenosyl-L-methionine</keyword>
<evidence type="ECO:0000256" key="9">
    <source>
        <dbReference type="PROSITE-ProRule" id="PRU00958"/>
    </source>
</evidence>
<keyword evidence="2 9" id="KW-0489">Methyltransferase</keyword>
<feature type="non-terminal residue" evidence="11">
    <location>
        <position position="416"/>
    </location>
</feature>
<evidence type="ECO:0000313" key="11">
    <source>
        <dbReference type="EMBL" id="KAJ1977637.1"/>
    </source>
</evidence>
<evidence type="ECO:0000256" key="4">
    <source>
        <dbReference type="ARBA" id="ARBA00022691"/>
    </source>
</evidence>
<accession>A0A9W8B640</accession>
<dbReference type="Proteomes" id="UP001151582">
    <property type="component" value="Unassembled WGS sequence"/>
</dbReference>
<dbReference type="GO" id="GO:0002940">
    <property type="term" value="P:tRNA N2-guanine methylation"/>
    <property type="evidence" value="ECO:0007669"/>
    <property type="project" value="TreeGrafter"/>
</dbReference>
<dbReference type="PANTHER" id="PTHR10631">
    <property type="entry name" value="N 2 ,N 2 -DIMETHYLGUANOSINE TRNA METHYLTRANSFERASE"/>
    <property type="match status" value="1"/>
</dbReference>
<dbReference type="EMBL" id="JANBQB010000332">
    <property type="protein sequence ID" value="KAJ1977637.1"/>
    <property type="molecule type" value="Genomic_DNA"/>
</dbReference>
<evidence type="ECO:0000256" key="3">
    <source>
        <dbReference type="ARBA" id="ARBA00022679"/>
    </source>
</evidence>
<dbReference type="GO" id="GO:0000049">
    <property type="term" value="F:tRNA binding"/>
    <property type="evidence" value="ECO:0007669"/>
    <property type="project" value="UniProtKB-UniRule"/>
</dbReference>
<keyword evidence="3 9" id="KW-0808">Transferase</keyword>
<dbReference type="PANTHER" id="PTHR10631:SF3">
    <property type="entry name" value="TRNA (GUANINE(26)-N(2))-DIMETHYLTRANSFERASE"/>
    <property type="match status" value="1"/>
</dbReference>
<evidence type="ECO:0000256" key="5">
    <source>
        <dbReference type="ARBA" id="ARBA00022694"/>
    </source>
</evidence>
<dbReference type="GO" id="GO:0005634">
    <property type="term" value="C:nucleus"/>
    <property type="evidence" value="ECO:0007669"/>
    <property type="project" value="TreeGrafter"/>
</dbReference>
<keyword evidence="1 9" id="KW-0820">tRNA-binding</keyword>
<keyword evidence="12" id="KW-1185">Reference proteome</keyword>
<dbReference type="InterPro" id="IPR029063">
    <property type="entry name" value="SAM-dependent_MTases_sf"/>
</dbReference>
<dbReference type="InterPro" id="IPR002905">
    <property type="entry name" value="Trm1"/>
</dbReference>
<protein>
    <recommendedName>
        <fullName evidence="7">tRNA (guanine(26)-N(2))-dimethyltransferase</fullName>
        <ecNumber evidence="7">2.1.1.216</ecNumber>
    </recommendedName>
</protein>
<keyword evidence="5 9" id="KW-0819">tRNA processing</keyword>
<name>A0A9W8B640_9FUNG</name>
<dbReference type="GO" id="GO:0160104">
    <property type="term" value="F:tRNA (guanine(26)-N2)-dimethyltransferase activity"/>
    <property type="evidence" value="ECO:0007669"/>
    <property type="project" value="UniProtKB-EC"/>
</dbReference>
<dbReference type="SUPFAM" id="SSF53335">
    <property type="entry name" value="S-adenosyl-L-methionine-dependent methyltransferases"/>
    <property type="match status" value="1"/>
</dbReference>
<evidence type="ECO:0000256" key="10">
    <source>
        <dbReference type="SAM" id="MobiDB-lite"/>
    </source>
</evidence>